<organism evidence="2 3">
    <name type="scientific">Plantibacter cousiniae</name>
    <name type="common">nom. nud.</name>
    <dbReference type="NCBI Taxonomy" id="199709"/>
    <lineage>
        <taxon>Bacteria</taxon>
        <taxon>Bacillati</taxon>
        <taxon>Actinomycetota</taxon>
        <taxon>Actinomycetes</taxon>
        <taxon>Micrococcales</taxon>
        <taxon>Microbacteriaceae</taxon>
        <taxon>Plantibacter</taxon>
    </lineage>
</organism>
<proteinExistence type="predicted"/>
<dbReference type="RefSeq" id="WP_139382431.1">
    <property type="nucleotide sequence ID" value="NZ_FUZO01000001.1"/>
</dbReference>
<dbReference type="InterPro" id="IPR050570">
    <property type="entry name" value="Cell_wall_metabolism_enzyme"/>
</dbReference>
<comment type="caution">
    <text evidence="2">The sequence shown here is derived from an EMBL/GenBank/DDBJ whole genome shotgun (WGS) entry which is preliminary data.</text>
</comment>
<feature type="domain" description="M23ase beta-sheet core" evidence="1">
    <location>
        <begin position="70"/>
        <end position="163"/>
    </location>
</feature>
<evidence type="ECO:0000313" key="2">
    <source>
        <dbReference type="EMBL" id="SKC52454.1"/>
    </source>
</evidence>
<dbReference type="InterPro" id="IPR006311">
    <property type="entry name" value="TAT_signal"/>
</dbReference>
<accession>A0ABY1LK85</accession>
<dbReference type="Gene3D" id="2.70.70.10">
    <property type="entry name" value="Glucose Permease (Domain IIA)"/>
    <property type="match status" value="1"/>
</dbReference>
<dbReference type="EMBL" id="FUZO01000001">
    <property type="protein sequence ID" value="SKC52454.1"/>
    <property type="molecule type" value="Genomic_DNA"/>
</dbReference>
<protein>
    <submittedName>
        <fullName evidence="2">Peptidase family M23</fullName>
    </submittedName>
</protein>
<dbReference type="CDD" id="cd12797">
    <property type="entry name" value="M23_peptidase"/>
    <property type="match status" value="1"/>
</dbReference>
<dbReference type="PROSITE" id="PS51318">
    <property type="entry name" value="TAT"/>
    <property type="match status" value="1"/>
</dbReference>
<keyword evidence="3" id="KW-1185">Reference proteome</keyword>
<evidence type="ECO:0000259" key="1">
    <source>
        <dbReference type="Pfam" id="PF01551"/>
    </source>
</evidence>
<gene>
    <name evidence="2" type="ORF">SAMN06295973_1661</name>
</gene>
<dbReference type="Pfam" id="PF01551">
    <property type="entry name" value="Peptidase_M23"/>
    <property type="match status" value="1"/>
</dbReference>
<dbReference type="PANTHER" id="PTHR21666:SF270">
    <property type="entry name" value="MUREIN HYDROLASE ACTIVATOR ENVC"/>
    <property type="match status" value="1"/>
</dbReference>
<reference evidence="2 3" key="1">
    <citation type="submission" date="2017-02" db="EMBL/GenBank/DDBJ databases">
        <authorList>
            <person name="Varghese N."/>
            <person name="Submissions S."/>
        </authorList>
    </citation>
    <scope>NUCLEOTIDE SEQUENCE [LARGE SCALE GENOMIC DNA]</scope>
    <source>
        <strain evidence="2 3">VKM Ac-1787</strain>
    </source>
</reference>
<dbReference type="InterPro" id="IPR011055">
    <property type="entry name" value="Dup_hybrid_motif"/>
</dbReference>
<name>A0ABY1LK85_9MICO</name>
<evidence type="ECO:0000313" key="3">
    <source>
        <dbReference type="Proteomes" id="UP000190827"/>
    </source>
</evidence>
<sequence length="266" mass="28160">MTENADAIEERLFGISRRTLLLSGSGLAALLLTQVYGAPAHAATALRYQFPFSNADEVDGWGSMIGRSSPHRGLDFPQRGGAEVGSVAAGTIVVSEWTSVLGNAVVVQHDDLPQTMYSGYAHLADGSRQPVGTALPIGGYLGKVGTTGSASTGNHLHLTISYTAAGYNTGYYATATVDPLTFIRARLNNPDTTPETPPRKEVTMRLIEAEGRGIAVVGAGYYKVLTGEEVPYAVNLYGDPVKGNVREFDLYRSIHVNGEGAIARTA</sequence>
<dbReference type="Proteomes" id="UP000190827">
    <property type="component" value="Unassembled WGS sequence"/>
</dbReference>
<dbReference type="PANTHER" id="PTHR21666">
    <property type="entry name" value="PEPTIDASE-RELATED"/>
    <property type="match status" value="1"/>
</dbReference>
<dbReference type="SUPFAM" id="SSF51261">
    <property type="entry name" value="Duplicated hybrid motif"/>
    <property type="match status" value="1"/>
</dbReference>
<dbReference type="InterPro" id="IPR016047">
    <property type="entry name" value="M23ase_b-sheet_dom"/>
</dbReference>